<sequence length="60" mass="6644">MFWGECTPSTTAMLIVITPPTACIKRKFNTLADSSRNLPVMNLGTCNLLDTTLDIFCKFS</sequence>
<dbReference type="AlphaFoldDB" id="A0A4Y2KTX5"/>
<evidence type="ECO:0000313" key="2">
    <source>
        <dbReference type="Proteomes" id="UP000499080"/>
    </source>
</evidence>
<protein>
    <submittedName>
        <fullName evidence="1">Microtubule-associated protein futsch</fullName>
    </submittedName>
</protein>
<keyword evidence="2" id="KW-1185">Reference proteome</keyword>
<gene>
    <name evidence="1" type="primary">futsch_0</name>
    <name evidence="1" type="ORF">AVEN_46335_1</name>
</gene>
<comment type="caution">
    <text evidence="1">The sequence shown here is derived from an EMBL/GenBank/DDBJ whole genome shotgun (WGS) entry which is preliminary data.</text>
</comment>
<name>A0A4Y2KTX5_ARAVE</name>
<reference evidence="1 2" key="1">
    <citation type="journal article" date="2019" name="Sci. Rep.">
        <title>Orb-weaving spider Araneus ventricosus genome elucidates the spidroin gene catalogue.</title>
        <authorList>
            <person name="Kono N."/>
            <person name="Nakamura H."/>
            <person name="Ohtoshi R."/>
            <person name="Moran D.A.P."/>
            <person name="Shinohara A."/>
            <person name="Yoshida Y."/>
            <person name="Fujiwara M."/>
            <person name="Mori M."/>
            <person name="Tomita M."/>
            <person name="Arakawa K."/>
        </authorList>
    </citation>
    <scope>NUCLEOTIDE SEQUENCE [LARGE SCALE GENOMIC DNA]</scope>
</reference>
<dbReference type="Proteomes" id="UP000499080">
    <property type="component" value="Unassembled WGS sequence"/>
</dbReference>
<dbReference type="EMBL" id="BGPR01004996">
    <property type="protein sequence ID" value="GBN05738.1"/>
    <property type="molecule type" value="Genomic_DNA"/>
</dbReference>
<accession>A0A4Y2KTX5</accession>
<evidence type="ECO:0000313" key="1">
    <source>
        <dbReference type="EMBL" id="GBN05738.1"/>
    </source>
</evidence>
<organism evidence="1 2">
    <name type="scientific">Araneus ventricosus</name>
    <name type="common">Orbweaver spider</name>
    <name type="synonym">Epeira ventricosa</name>
    <dbReference type="NCBI Taxonomy" id="182803"/>
    <lineage>
        <taxon>Eukaryota</taxon>
        <taxon>Metazoa</taxon>
        <taxon>Ecdysozoa</taxon>
        <taxon>Arthropoda</taxon>
        <taxon>Chelicerata</taxon>
        <taxon>Arachnida</taxon>
        <taxon>Araneae</taxon>
        <taxon>Araneomorphae</taxon>
        <taxon>Entelegynae</taxon>
        <taxon>Araneoidea</taxon>
        <taxon>Araneidae</taxon>
        <taxon>Araneus</taxon>
    </lineage>
</organism>
<feature type="non-terminal residue" evidence="1">
    <location>
        <position position="60"/>
    </location>
</feature>
<proteinExistence type="predicted"/>